<dbReference type="EMBL" id="BQNB010012069">
    <property type="protein sequence ID" value="GJS98771.1"/>
    <property type="molecule type" value="Genomic_DNA"/>
</dbReference>
<protein>
    <submittedName>
        <fullName evidence="2">Uncharacterized protein</fullName>
    </submittedName>
</protein>
<comment type="caution">
    <text evidence="2">The sequence shown here is derived from an EMBL/GenBank/DDBJ whole genome shotgun (WGS) entry which is preliminary data.</text>
</comment>
<evidence type="ECO:0000313" key="3">
    <source>
        <dbReference type="Proteomes" id="UP001151760"/>
    </source>
</evidence>
<name>A0ABQ5AAM3_9ASTR</name>
<organism evidence="2 3">
    <name type="scientific">Tanacetum coccineum</name>
    <dbReference type="NCBI Taxonomy" id="301880"/>
    <lineage>
        <taxon>Eukaryota</taxon>
        <taxon>Viridiplantae</taxon>
        <taxon>Streptophyta</taxon>
        <taxon>Embryophyta</taxon>
        <taxon>Tracheophyta</taxon>
        <taxon>Spermatophyta</taxon>
        <taxon>Magnoliopsida</taxon>
        <taxon>eudicotyledons</taxon>
        <taxon>Gunneridae</taxon>
        <taxon>Pentapetalae</taxon>
        <taxon>asterids</taxon>
        <taxon>campanulids</taxon>
        <taxon>Asterales</taxon>
        <taxon>Asteraceae</taxon>
        <taxon>Asteroideae</taxon>
        <taxon>Anthemideae</taxon>
        <taxon>Anthemidinae</taxon>
        <taxon>Tanacetum</taxon>
    </lineage>
</organism>
<feature type="compositionally biased region" description="Polar residues" evidence="1">
    <location>
        <begin position="295"/>
        <end position="307"/>
    </location>
</feature>
<feature type="region of interest" description="Disordered" evidence="1">
    <location>
        <begin position="283"/>
        <end position="319"/>
    </location>
</feature>
<reference evidence="2" key="1">
    <citation type="journal article" date="2022" name="Int. J. Mol. Sci.">
        <title>Draft Genome of Tanacetum Coccineum: Genomic Comparison of Closely Related Tanacetum-Family Plants.</title>
        <authorList>
            <person name="Yamashiro T."/>
            <person name="Shiraishi A."/>
            <person name="Nakayama K."/>
            <person name="Satake H."/>
        </authorList>
    </citation>
    <scope>NUCLEOTIDE SEQUENCE</scope>
</reference>
<evidence type="ECO:0000313" key="2">
    <source>
        <dbReference type="EMBL" id="GJS98771.1"/>
    </source>
</evidence>
<accession>A0ABQ5AAM3</accession>
<dbReference type="Proteomes" id="UP001151760">
    <property type="component" value="Unassembled WGS sequence"/>
</dbReference>
<reference evidence="2" key="2">
    <citation type="submission" date="2022-01" db="EMBL/GenBank/DDBJ databases">
        <authorList>
            <person name="Yamashiro T."/>
            <person name="Shiraishi A."/>
            <person name="Satake H."/>
            <person name="Nakayama K."/>
        </authorList>
    </citation>
    <scope>NUCLEOTIDE SEQUENCE</scope>
</reference>
<keyword evidence="3" id="KW-1185">Reference proteome</keyword>
<proteinExistence type="predicted"/>
<evidence type="ECO:0000256" key="1">
    <source>
        <dbReference type="SAM" id="MobiDB-lite"/>
    </source>
</evidence>
<gene>
    <name evidence="2" type="ORF">Tco_0819941</name>
</gene>
<sequence>MLQMLRTSSATFDFKSALLESIPSSCTGRFHCGDGTTKNLATVLAGSVPLHWPVPLSVERCKRRYEASPPVKRVLVTSGLELSSRIVMPKSIHVDHHDTAHYIPMYHQTQNVTEREREIYKSLKNHLFHEGRVVDRSYLENQPNLRPTFAAIGFDCLLDINKKICLIFVLQFYKSVRLIYNLNGTLSIYFIIRNVKITLRLEEFARILHIPCHEACVFTPERAITSLPNGINSNPKIYPPPLEDLLLIRNALFDSRPPDDLYLVDHVMTPLSKRRVFGIMPGGKRPWLPTPTPTPFGSSESTASSSHQGEENDPVNNFTLDPIPCINQLLPI</sequence>